<evidence type="ECO:0000313" key="3">
    <source>
        <dbReference type="EMBL" id="CAB4708633.1"/>
    </source>
</evidence>
<proteinExistence type="predicted"/>
<feature type="transmembrane region" description="Helical" evidence="1">
    <location>
        <begin position="94"/>
        <end position="111"/>
    </location>
</feature>
<evidence type="ECO:0000313" key="7">
    <source>
        <dbReference type="EMBL" id="CAB4977407.1"/>
    </source>
</evidence>
<evidence type="ECO:0000313" key="6">
    <source>
        <dbReference type="EMBL" id="CAB4912283.1"/>
    </source>
</evidence>
<dbReference type="EMBL" id="CAFAAV010000082">
    <property type="protein sequence ID" value="CAB4818451.1"/>
    <property type="molecule type" value="Genomic_DNA"/>
</dbReference>
<dbReference type="InterPro" id="IPR008407">
    <property type="entry name" value="Brnchd-chn_aa_trnsp_AzlD"/>
</dbReference>
<evidence type="ECO:0000313" key="5">
    <source>
        <dbReference type="EMBL" id="CAB4848379.1"/>
    </source>
</evidence>
<gene>
    <name evidence="3" type="ORF">UFOPK2656_00519</name>
    <name evidence="4" type="ORF">UFOPK3099_01242</name>
    <name evidence="5" type="ORF">UFOPK3267_00686</name>
    <name evidence="6" type="ORF">UFOPK3651_00287</name>
    <name evidence="7" type="ORF">UFOPK3931_00583</name>
    <name evidence="2" type="ORF">UFOPK4189_00516</name>
</gene>
<name>A0A6J6QGK3_9ZZZZ</name>
<evidence type="ECO:0000313" key="4">
    <source>
        <dbReference type="EMBL" id="CAB4818451.1"/>
    </source>
</evidence>
<dbReference type="EMBL" id="CAESGF010000002">
    <property type="protein sequence ID" value="CAB4362736.1"/>
    <property type="molecule type" value="Genomic_DNA"/>
</dbReference>
<dbReference type="EMBL" id="CAEZYF010000002">
    <property type="protein sequence ID" value="CAB4708633.1"/>
    <property type="molecule type" value="Genomic_DNA"/>
</dbReference>
<reference evidence="3" key="1">
    <citation type="submission" date="2020-05" db="EMBL/GenBank/DDBJ databases">
        <authorList>
            <person name="Chiriac C."/>
            <person name="Salcher M."/>
            <person name="Ghai R."/>
            <person name="Kavagutti S V."/>
        </authorList>
    </citation>
    <scope>NUCLEOTIDE SEQUENCE</scope>
</reference>
<accession>A0A6J6QGK3</accession>
<evidence type="ECO:0000313" key="2">
    <source>
        <dbReference type="EMBL" id="CAB4362736.1"/>
    </source>
</evidence>
<sequence length="112" mass="12454">MSDPFHDWPYLLAAIAGLTVVTVTTRSSFFMLPARFNLPPRVERALRYAPACALAAIIAQGVFTTNHHADISWGNDHMWALAAAWLVSLRTKHMVIMMGVGMAVFTALRLWV</sequence>
<feature type="transmembrane region" description="Helical" evidence="1">
    <location>
        <begin position="12"/>
        <end position="33"/>
    </location>
</feature>
<dbReference type="EMBL" id="CAFBIY010000026">
    <property type="protein sequence ID" value="CAB4848379.1"/>
    <property type="molecule type" value="Genomic_DNA"/>
</dbReference>
<protein>
    <submittedName>
        <fullName evidence="3">Unannotated protein</fullName>
    </submittedName>
</protein>
<dbReference type="EMBL" id="CAFBMT010000001">
    <property type="protein sequence ID" value="CAB4912283.1"/>
    <property type="molecule type" value="Genomic_DNA"/>
</dbReference>
<keyword evidence="1" id="KW-0812">Transmembrane</keyword>
<dbReference type="AlphaFoldDB" id="A0A6J6QGK3"/>
<feature type="transmembrane region" description="Helical" evidence="1">
    <location>
        <begin position="45"/>
        <end position="63"/>
    </location>
</feature>
<dbReference type="EMBL" id="CAFBOL010000009">
    <property type="protein sequence ID" value="CAB4977407.1"/>
    <property type="molecule type" value="Genomic_DNA"/>
</dbReference>
<dbReference type="Pfam" id="PF05437">
    <property type="entry name" value="AzlD"/>
    <property type="match status" value="1"/>
</dbReference>
<keyword evidence="1" id="KW-0472">Membrane</keyword>
<evidence type="ECO:0000256" key="1">
    <source>
        <dbReference type="SAM" id="Phobius"/>
    </source>
</evidence>
<keyword evidence="1" id="KW-1133">Transmembrane helix</keyword>
<organism evidence="3">
    <name type="scientific">freshwater metagenome</name>
    <dbReference type="NCBI Taxonomy" id="449393"/>
    <lineage>
        <taxon>unclassified sequences</taxon>
        <taxon>metagenomes</taxon>
        <taxon>ecological metagenomes</taxon>
    </lineage>
</organism>